<sequence length="310" mass="36601">LYIFIRLLINMNDYNLKNEKIIVGTVYLIISLFSIFINILSITTFFLKKKYFSKIPIYKFYYHLTFSNFCMIFTQLSIVIPFTYFDNDILKNFKKTLIYNCFCEMDTFGYNLGLLLLFSLSIDRVLVFAFPKIFSTNNVSLIGHLIESVYKLYDDADYTLYYKVTYLNNKNISLEISGTLSKSTPVILLLSYIFCFIKLRINYTSKTSTSKNKWKYERQILLQGLTISLLFEFQSILFLQRSFFVNLFTPEVTKIYNIFNNCFVIVYTGYISASLYLFNNVARRHLIYCIKILLCAPNTQRVIPTNTMIY</sequence>
<dbReference type="Proteomes" id="UP000035681">
    <property type="component" value="Unplaced"/>
</dbReference>
<reference evidence="3" key="1">
    <citation type="submission" date="2024-02" db="UniProtKB">
        <authorList>
            <consortium name="WormBaseParasite"/>
        </authorList>
    </citation>
    <scope>IDENTIFICATION</scope>
</reference>
<evidence type="ECO:0000313" key="2">
    <source>
        <dbReference type="Proteomes" id="UP000035681"/>
    </source>
</evidence>
<organism evidence="2 3">
    <name type="scientific">Strongyloides stercoralis</name>
    <name type="common">Threadworm</name>
    <dbReference type="NCBI Taxonomy" id="6248"/>
    <lineage>
        <taxon>Eukaryota</taxon>
        <taxon>Metazoa</taxon>
        <taxon>Ecdysozoa</taxon>
        <taxon>Nematoda</taxon>
        <taxon>Chromadorea</taxon>
        <taxon>Rhabditida</taxon>
        <taxon>Tylenchina</taxon>
        <taxon>Panagrolaimomorpha</taxon>
        <taxon>Strongyloidoidea</taxon>
        <taxon>Strongyloididae</taxon>
        <taxon>Strongyloides</taxon>
    </lineage>
</organism>
<feature type="transmembrane region" description="Helical" evidence="1">
    <location>
        <begin position="220"/>
        <end position="238"/>
    </location>
</feature>
<proteinExistence type="predicted"/>
<name>A0AAF5DD98_STRER</name>
<dbReference type="WBParaSite" id="TCONS_00010576.p1">
    <property type="protein sequence ID" value="TCONS_00010576.p1"/>
    <property type="gene ID" value="XLOC_003867"/>
</dbReference>
<protein>
    <submittedName>
        <fullName evidence="3">G-protein coupled receptors family 1 profile domain-containing protein</fullName>
    </submittedName>
</protein>
<dbReference type="SUPFAM" id="SSF81321">
    <property type="entry name" value="Family A G protein-coupled receptor-like"/>
    <property type="match status" value="1"/>
</dbReference>
<feature type="transmembrane region" description="Helical" evidence="1">
    <location>
        <begin position="60"/>
        <end position="85"/>
    </location>
</feature>
<feature type="transmembrane region" description="Helical" evidence="1">
    <location>
        <begin position="258"/>
        <end position="278"/>
    </location>
</feature>
<feature type="transmembrane region" description="Helical" evidence="1">
    <location>
        <begin position="97"/>
        <end position="122"/>
    </location>
</feature>
<keyword evidence="1" id="KW-0472">Membrane</keyword>
<evidence type="ECO:0000313" key="3">
    <source>
        <dbReference type="WBParaSite" id="TCONS_00010576.p1"/>
    </source>
</evidence>
<keyword evidence="1" id="KW-0812">Transmembrane</keyword>
<feature type="transmembrane region" description="Helical" evidence="1">
    <location>
        <begin position="21"/>
        <end position="40"/>
    </location>
</feature>
<keyword evidence="1" id="KW-1133">Transmembrane helix</keyword>
<feature type="transmembrane region" description="Helical" evidence="1">
    <location>
        <begin position="183"/>
        <end position="199"/>
    </location>
</feature>
<dbReference type="AlphaFoldDB" id="A0AAF5DD98"/>
<accession>A0AAF5DD98</accession>
<keyword evidence="2" id="KW-1185">Reference proteome</keyword>
<evidence type="ECO:0000256" key="1">
    <source>
        <dbReference type="SAM" id="Phobius"/>
    </source>
</evidence>